<dbReference type="Pfam" id="PF11241">
    <property type="entry name" value="DUF3043"/>
    <property type="match status" value="1"/>
</dbReference>
<organism evidence="3 4">
    <name type="scientific">Cellulomonas fimi</name>
    <dbReference type="NCBI Taxonomy" id="1708"/>
    <lineage>
        <taxon>Bacteria</taxon>
        <taxon>Bacillati</taxon>
        <taxon>Actinomycetota</taxon>
        <taxon>Actinomycetes</taxon>
        <taxon>Micrococcales</taxon>
        <taxon>Cellulomonadaceae</taxon>
        <taxon>Cellulomonas</taxon>
    </lineage>
</organism>
<feature type="compositionally biased region" description="Low complexity" evidence="1">
    <location>
        <begin position="15"/>
        <end position="26"/>
    </location>
</feature>
<gene>
    <name evidence="3" type="ORF">HIR71_13960</name>
</gene>
<accession>A0A7Y0M0R8</accession>
<feature type="compositionally biased region" description="Basic and acidic residues" evidence="1">
    <location>
        <begin position="1"/>
        <end position="14"/>
    </location>
</feature>
<evidence type="ECO:0000256" key="1">
    <source>
        <dbReference type="SAM" id="MobiDB-lite"/>
    </source>
</evidence>
<keyword evidence="2" id="KW-0812">Transmembrane</keyword>
<evidence type="ECO:0000256" key="2">
    <source>
        <dbReference type="SAM" id="Phobius"/>
    </source>
</evidence>
<evidence type="ECO:0000313" key="3">
    <source>
        <dbReference type="EMBL" id="NMR21304.1"/>
    </source>
</evidence>
<dbReference type="InterPro" id="IPR021403">
    <property type="entry name" value="DUF3043"/>
</dbReference>
<reference evidence="3 4" key="1">
    <citation type="submission" date="2020-04" db="EMBL/GenBank/DDBJ databases">
        <title>Sequencing and Assembly of C. fimi.</title>
        <authorList>
            <person name="Ramsey A.R."/>
        </authorList>
    </citation>
    <scope>NUCLEOTIDE SEQUENCE [LARGE SCALE GENOMIC DNA]</scope>
    <source>
        <strain evidence="3 4">SB</strain>
    </source>
</reference>
<feature type="transmembrane region" description="Helical" evidence="2">
    <location>
        <begin position="181"/>
        <end position="204"/>
    </location>
</feature>
<dbReference type="Proteomes" id="UP000562124">
    <property type="component" value="Unassembled WGS sequence"/>
</dbReference>
<feature type="region of interest" description="Disordered" evidence="1">
    <location>
        <begin position="1"/>
        <end position="112"/>
    </location>
</feature>
<proteinExistence type="predicted"/>
<keyword evidence="2" id="KW-0472">Membrane</keyword>
<comment type="caution">
    <text evidence="3">The sequence shown here is derived from an EMBL/GenBank/DDBJ whole genome shotgun (WGS) entry which is preliminary data.</text>
</comment>
<feature type="transmembrane region" description="Helical" evidence="2">
    <location>
        <begin position="155"/>
        <end position="175"/>
    </location>
</feature>
<dbReference type="EMBL" id="JABCJJ010000030">
    <property type="protein sequence ID" value="NMR21304.1"/>
    <property type="molecule type" value="Genomic_DNA"/>
</dbReference>
<name>A0A7Y0M0R8_CELFI</name>
<sequence length="253" mass="27937">MRTRDSRSARRDGKAAATRARRASVVGGVGSVTGDHATPALDYPGRVFSRSKPAATTPPEGSRTPTTDDAAVPGLIQPGAGKGRPTPKRKEAEAANKRPLVPTDRRAAAKSARAAARVQRDLEFRAMQTGDERHLPAKDRGPVRRYLRDHVDARWNLGEFFLPVALVFVVLTFALGRYPQLLALLTVVLYGIVLLTILDAYLMWRGLKKKLVAKFGGDARQRGLAMYAVMRAFQLRRARLPRVRTKQHGHYPD</sequence>
<protein>
    <submittedName>
        <fullName evidence="3">DUF3043 domain-containing protein</fullName>
    </submittedName>
</protein>
<keyword evidence="2" id="KW-1133">Transmembrane helix</keyword>
<evidence type="ECO:0000313" key="4">
    <source>
        <dbReference type="Proteomes" id="UP000562124"/>
    </source>
</evidence>
<keyword evidence="4" id="KW-1185">Reference proteome</keyword>
<dbReference type="AlphaFoldDB" id="A0A7Y0M0R8"/>